<keyword evidence="9" id="KW-0844">Vision</keyword>
<keyword evidence="4 10" id="KW-1133">Transmembrane helix</keyword>
<dbReference type="InterPro" id="IPR000276">
    <property type="entry name" value="GPCR_Rhodpsn"/>
</dbReference>
<dbReference type="PRINTS" id="PR00237">
    <property type="entry name" value="GPCRRHODOPSN"/>
</dbReference>
<evidence type="ECO:0000256" key="5">
    <source>
        <dbReference type="ARBA" id="ARBA00023040"/>
    </source>
</evidence>
<gene>
    <name evidence="12" type="primary">OPN5</name>
    <name evidence="12" type="ORF">FJT64_010458</name>
</gene>
<evidence type="ECO:0000256" key="10">
    <source>
        <dbReference type="SAM" id="Phobius"/>
    </source>
</evidence>
<keyword evidence="9" id="KW-0716">Sensory transduction</keyword>
<evidence type="ECO:0000256" key="3">
    <source>
        <dbReference type="ARBA" id="ARBA00022692"/>
    </source>
</evidence>
<comment type="caution">
    <text evidence="12">The sequence shown here is derived from an EMBL/GenBank/DDBJ whole genome shotgun (WGS) entry which is preliminary data.</text>
</comment>
<evidence type="ECO:0000256" key="6">
    <source>
        <dbReference type="ARBA" id="ARBA00023136"/>
    </source>
</evidence>
<feature type="transmembrane region" description="Helical" evidence="10">
    <location>
        <begin position="103"/>
        <end position="124"/>
    </location>
</feature>
<dbReference type="OrthoDB" id="2101615at2759"/>
<dbReference type="InterPro" id="IPR050125">
    <property type="entry name" value="GPCR_opsins"/>
</dbReference>
<dbReference type="Proteomes" id="UP000440578">
    <property type="component" value="Unassembled WGS sequence"/>
</dbReference>
<feature type="transmembrane region" description="Helical" evidence="10">
    <location>
        <begin position="269"/>
        <end position="291"/>
    </location>
</feature>
<dbReference type="GO" id="GO:0004930">
    <property type="term" value="F:G protein-coupled receptor activity"/>
    <property type="evidence" value="ECO:0007669"/>
    <property type="project" value="UniProtKB-KW"/>
</dbReference>
<keyword evidence="3 10" id="KW-0812">Transmembrane</keyword>
<evidence type="ECO:0000256" key="8">
    <source>
        <dbReference type="ARBA" id="ARBA00023224"/>
    </source>
</evidence>
<comment type="subcellular location">
    <subcellularLocation>
        <location evidence="1">Membrane</location>
        <topology evidence="1">Multi-pass membrane protein</topology>
    </subcellularLocation>
</comment>
<keyword evidence="8" id="KW-0807">Transducer</keyword>
<dbReference type="SUPFAM" id="SSF81321">
    <property type="entry name" value="Family A G protein-coupled receptor-like"/>
    <property type="match status" value="1"/>
</dbReference>
<evidence type="ECO:0000256" key="4">
    <source>
        <dbReference type="ARBA" id="ARBA00022989"/>
    </source>
</evidence>
<dbReference type="Pfam" id="PF00001">
    <property type="entry name" value="7tm_1"/>
    <property type="match status" value="1"/>
</dbReference>
<reference evidence="12 13" key="1">
    <citation type="submission" date="2019-07" db="EMBL/GenBank/DDBJ databases">
        <title>Draft genome assembly of a fouling barnacle, Amphibalanus amphitrite (Darwin, 1854): The first reference genome for Thecostraca.</title>
        <authorList>
            <person name="Kim W."/>
        </authorList>
    </citation>
    <scope>NUCLEOTIDE SEQUENCE [LARGE SCALE GENOMIC DNA]</scope>
    <source>
        <strain evidence="12">SNU_AA5</strain>
        <tissue evidence="12">Soma without cirri and trophi</tissue>
    </source>
</reference>
<evidence type="ECO:0000259" key="11">
    <source>
        <dbReference type="PROSITE" id="PS50262"/>
    </source>
</evidence>
<evidence type="ECO:0000256" key="9">
    <source>
        <dbReference type="ARBA" id="ARBA00023305"/>
    </source>
</evidence>
<dbReference type="GO" id="GO:0007601">
    <property type="term" value="P:visual perception"/>
    <property type="evidence" value="ECO:0007669"/>
    <property type="project" value="UniProtKB-KW"/>
</dbReference>
<feature type="transmembrane region" description="Helical" evidence="10">
    <location>
        <begin position="26"/>
        <end position="50"/>
    </location>
</feature>
<feature type="domain" description="G-protein coupled receptors family 1 profile" evidence="11">
    <location>
        <begin position="42"/>
        <end position="331"/>
    </location>
</feature>
<dbReference type="PANTHER" id="PTHR24240">
    <property type="entry name" value="OPSIN"/>
    <property type="match status" value="1"/>
</dbReference>
<protein>
    <submittedName>
        <fullName evidence="12">Opsin-5</fullName>
    </submittedName>
</protein>
<evidence type="ECO:0000313" key="12">
    <source>
        <dbReference type="EMBL" id="KAF0291389.1"/>
    </source>
</evidence>
<dbReference type="InterPro" id="IPR017452">
    <property type="entry name" value="GPCR_Rhodpsn_7TM"/>
</dbReference>
<name>A0A6A4VE33_AMPAM</name>
<evidence type="ECO:0000313" key="13">
    <source>
        <dbReference type="Proteomes" id="UP000440578"/>
    </source>
</evidence>
<keyword evidence="6 10" id="KW-0472">Membrane</keyword>
<dbReference type="GO" id="GO:0016020">
    <property type="term" value="C:membrane"/>
    <property type="evidence" value="ECO:0007669"/>
    <property type="project" value="UniProtKB-SubCell"/>
</dbReference>
<dbReference type="EMBL" id="VIIS01001883">
    <property type="protein sequence ID" value="KAF0291389.1"/>
    <property type="molecule type" value="Genomic_DNA"/>
</dbReference>
<evidence type="ECO:0000256" key="2">
    <source>
        <dbReference type="ARBA" id="ARBA00010663"/>
    </source>
</evidence>
<feature type="transmembrane region" description="Helical" evidence="10">
    <location>
        <begin position="189"/>
        <end position="216"/>
    </location>
</feature>
<organism evidence="12 13">
    <name type="scientific">Amphibalanus amphitrite</name>
    <name type="common">Striped barnacle</name>
    <name type="synonym">Balanus amphitrite</name>
    <dbReference type="NCBI Taxonomy" id="1232801"/>
    <lineage>
        <taxon>Eukaryota</taxon>
        <taxon>Metazoa</taxon>
        <taxon>Ecdysozoa</taxon>
        <taxon>Arthropoda</taxon>
        <taxon>Crustacea</taxon>
        <taxon>Multicrustacea</taxon>
        <taxon>Cirripedia</taxon>
        <taxon>Thoracica</taxon>
        <taxon>Thoracicalcarea</taxon>
        <taxon>Balanomorpha</taxon>
        <taxon>Balanoidea</taxon>
        <taxon>Balanidae</taxon>
        <taxon>Amphibalaninae</taxon>
        <taxon>Amphibalanus</taxon>
    </lineage>
</organism>
<comment type="similarity">
    <text evidence="2">Belongs to the G-protein coupled receptor 1 family.</text>
</comment>
<feature type="transmembrane region" description="Helical" evidence="10">
    <location>
        <begin position="144"/>
        <end position="163"/>
    </location>
</feature>
<keyword evidence="7" id="KW-0675">Receptor</keyword>
<evidence type="ECO:0000256" key="1">
    <source>
        <dbReference type="ARBA" id="ARBA00004141"/>
    </source>
</evidence>
<dbReference type="Gene3D" id="1.20.1070.10">
    <property type="entry name" value="Rhodopsin 7-helix transmembrane proteins"/>
    <property type="match status" value="1"/>
</dbReference>
<sequence>MTNGSAAAGGAVRHRFDSALTPGQDLAYGALMVTSGTVSVLGNAAVLLMFHRRRARLETVEYLLYNLTVSTLLMMAVTCPLNAASAFSHRWIFDELGCVLHGALSFFCGLVNISALVSIGAIRYIKTCWAFTDSVNNARTPVRLLAAVYVWAAFWSSCPLLGWGRYGVEQHGLCCSLDWLPRTAGERCYIALAALAALFLPAGALVFFYWRIVVVVRRTQRHAGRGGARKAAAETQLHLVSAVLGLTRSVCVCLQVSAVLGLTRCLRCWASLCVCLQVSAVLVLGFLLAWVPYAAVSLLGTFAGERLTGPGAVAVVTVLTKNSGWYNPAIYVLFSRQYRYGQLMGSRPMRVVRPISYK</sequence>
<accession>A0A6A4VE33</accession>
<proteinExistence type="inferred from homology"/>
<dbReference type="AlphaFoldDB" id="A0A6A4VE33"/>
<keyword evidence="5" id="KW-0297">G-protein coupled receptor</keyword>
<feature type="transmembrane region" description="Helical" evidence="10">
    <location>
        <begin position="62"/>
        <end position="83"/>
    </location>
</feature>
<keyword evidence="13" id="KW-1185">Reference proteome</keyword>
<evidence type="ECO:0000256" key="7">
    <source>
        <dbReference type="ARBA" id="ARBA00023170"/>
    </source>
</evidence>
<dbReference type="PROSITE" id="PS50262">
    <property type="entry name" value="G_PROTEIN_RECEP_F1_2"/>
    <property type="match status" value="1"/>
</dbReference>